<proteinExistence type="predicted"/>
<sequence>MPYTLTPAGNALAIAERQWAAAANVASAGDDTQPTIQFTGFSSCIGIAARNNDGTDVIGIHLAIDAADGTRFSGGDVATVINVLQAWDYDPLTTMVIGQISTWQGTIPAAFDQLIAALGNPRQFAYGDGVYGAGLNDANVLMPTF</sequence>
<protein>
    <recommendedName>
        <fullName evidence="3">DUF3168 domain-containing protein</fullName>
    </recommendedName>
</protein>
<evidence type="ECO:0000313" key="1">
    <source>
        <dbReference type="EMBL" id="UNP29747.1"/>
    </source>
</evidence>
<name>A0ABY3XAU1_9GAMM</name>
<reference evidence="1 2" key="1">
    <citation type="submission" date="2022-03" db="EMBL/GenBank/DDBJ databases">
        <title>Complete genome sequence of Lysobacter capsici VKM B-2533 and Lysobacter gummosus 10.1.1, promising sources of lytic agents.</title>
        <authorList>
            <person name="Tarlachkov S.V."/>
            <person name="Kudryakova I.V."/>
            <person name="Afoshin A.S."/>
            <person name="Leontyevskaya E.A."/>
            <person name="Leontyevskaya N.V."/>
        </authorList>
    </citation>
    <scope>NUCLEOTIDE SEQUENCE [LARGE SCALE GENOMIC DNA]</scope>
    <source>
        <strain evidence="1 2">10.1.1</strain>
    </source>
</reference>
<keyword evidence="2" id="KW-1185">Reference proteome</keyword>
<dbReference type="Proteomes" id="UP000829194">
    <property type="component" value="Chromosome"/>
</dbReference>
<accession>A0ABY3XAU1</accession>
<organism evidence="1 2">
    <name type="scientific">Lysobacter gummosus</name>
    <dbReference type="NCBI Taxonomy" id="262324"/>
    <lineage>
        <taxon>Bacteria</taxon>
        <taxon>Pseudomonadati</taxon>
        <taxon>Pseudomonadota</taxon>
        <taxon>Gammaproteobacteria</taxon>
        <taxon>Lysobacterales</taxon>
        <taxon>Lysobacteraceae</taxon>
        <taxon>Lysobacter</taxon>
    </lineage>
</organism>
<evidence type="ECO:0000313" key="2">
    <source>
        <dbReference type="Proteomes" id="UP000829194"/>
    </source>
</evidence>
<evidence type="ECO:0008006" key="3">
    <source>
        <dbReference type="Google" id="ProtNLM"/>
    </source>
</evidence>
<gene>
    <name evidence="1" type="ORF">MOV92_00210</name>
</gene>
<dbReference type="RefSeq" id="WP_057941077.1">
    <property type="nucleotide sequence ID" value="NZ_CP011131.1"/>
</dbReference>
<dbReference type="EMBL" id="CP093547">
    <property type="protein sequence ID" value="UNP29747.1"/>
    <property type="molecule type" value="Genomic_DNA"/>
</dbReference>